<organism evidence="2 3">
    <name type="scientific">Neoroseomonas marina</name>
    <dbReference type="NCBI Taxonomy" id="1232220"/>
    <lineage>
        <taxon>Bacteria</taxon>
        <taxon>Pseudomonadati</taxon>
        <taxon>Pseudomonadota</taxon>
        <taxon>Alphaproteobacteria</taxon>
        <taxon>Acetobacterales</taxon>
        <taxon>Acetobacteraceae</taxon>
        <taxon>Neoroseomonas</taxon>
    </lineage>
</organism>
<dbReference type="InterPro" id="IPR010239">
    <property type="entry name" value="CHP02001"/>
</dbReference>
<gene>
    <name evidence="2" type="ORF">GWK16_20205</name>
</gene>
<comment type="caution">
    <text evidence="2">The sequence shown here is derived from an EMBL/GenBank/DDBJ whole genome shotgun (WGS) entry which is preliminary data.</text>
</comment>
<dbReference type="Proteomes" id="UP000548582">
    <property type="component" value="Unassembled WGS sequence"/>
</dbReference>
<evidence type="ECO:0000256" key="1">
    <source>
        <dbReference type="SAM" id="SignalP"/>
    </source>
</evidence>
<protein>
    <submittedName>
        <fullName evidence="2">Uncharacterized protein</fullName>
    </submittedName>
</protein>
<feature type="signal peptide" evidence="1">
    <location>
        <begin position="1"/>
        <end position="23"/>
    </location>
</feature>
<evidence type="ECO:0000313" key="3">
    <source>
        <dbReference type="Proteomes" id="UP000548582"/>
    </source>
</evidence>
<feature type="chain" id="PRO_5032728858" evidence="1">
    <location>
        <begin position="24"/>
        <end position="247"/>
    </location>
</feature>
<proteinExistence type="predicted"/>
<keyword evidence="1" id="KW-0732">Signal</keyword>
<name>A0A848EGL9_9PROT</name>
<accession>A0A848EGL9</accession>
<dbReference type="RefSeq" id="WP_170055764.1">
    <property type="nucleotide sequence ID" value="NZ_JABBKX010000008.1"/>
</dbReference>
<dbReference type="AlphaFoldDB" id="A0A848EGL9"/>
<evidence type="ECO:0000313" key="2">
    <source>
        <dbReference type="EMBL" id="NMJ43581.1"/>
    </source>
</evidence>
<dbReference type="Pfam" id="PF09694">
    <property type="entry name" value="Gcw_chp"/>
    <property type="match status" value="1"/>
</dbReference>
<keyword evidence="3" id="KW-1185">Reference proteome</keyword>
<dbReference type="EMBL" id="JABBKX010000008">
    <property type="protein sequence ID" value="NMJ43581.1"/>
    <property type="molecule type" value="Genomic_DNA"/>
</dbReference>
<sequence length="247" mass="26590">MLKKLAVCALGLLVAAGAAPASAQVDLGNGFSATGTVTGATDYVFRNISQTRSRPAIQGSAELSHEVGLYIGTFASNVAFPNTNARQEVDLIGGYRRTIDNFTFDIGGTWYTYPGYSEQPGQYQLSYAEAILKLKYELEPVTFVGTAAWSPDFFGSSGNSLWLEGGADWKTPLHDIVISGRIGYQWIDNNARFGAPDYLAYSIYVTVPIAYGVSVAAGFYGTNISQSECGGLKVCDNRFIASVSWTF</sequence>
<reference evidence="2 3" key="1">
    <citation type="submission" date="2020-03" db="EMBL/GenBank/DDBJ databases">
        <authorList>
            <person name="Sun Q."/>
        </authorList>
    </citation>
    <scope>NUCLEOTIDE SEQUENCE [LARGE SCALE GENOMIC DNA]</scope>
    <source>
        <strain evidence="2 3">JC162</strain>
    </source>
</reference>
<dbReference type="NCBIfam" id="TIGR02001">
    <property type="entry name" value="gcw_chp"/>
    <property type="match status" value="1"/>
</dbReference>